<feature type="region of interest" description="Disordered" evidence="1">
    <location>
        <begin position="133"/>
        <end position="163"/>
    </location>
</feature>
<proteinExistence type="predicted"/>
<reference evidence="4" key="1">
    <citation type="journal article" date="2019" name="Int. J. Syst. Evol. Microbiol.">
        <title>The Global Catalogue of Microorganisms (GCM) 10K type strain sequencing project: providing services to taxonomists for standard genome sequencing and annotation.</title>
        <authorList>
            <consortium name="The Broad Institute Genomics Platform"/>
            <consortium name="The Broad Institute Genome Sequencing Center for Infectious Disease"/>
            <person name="Wu L."/>
            <person name="Ma J."/>
        </authorList>
    </citation>
    <scope>NUCLEOTIDE SEQUENCE [LARGE SCALE GENOMIC DNA]</scope>
    <source>
        <strain evidence="4">JCM 14234</strain>
    </source>
</reference>
<sequence length="163" mass="17350">MRMSTVTATLAMFLALIAAAVFAGPVHASPRPAPTGFCPGTSSTYPWAAGTIWYGKVFDGKGRLINRTVAGEIVGGTVRSVGPRRWRIDYKGLPVTDYITARGRGYYTGDIFVAGQYAGAFELRCPYRKKRARSAESAKAPSVESPKAPSAESPTAPSSATDR</sequence>
<protein>
    <submittedName>
        <fullName evidence="3">Uncharacterized protein</fullName>
    </submittedName>
</protein>
<organism evidence="3 4">
    <name type="scientific">Gordonia defluvii</name>
    <dbReference type="NCBI Taxonomy" id="283718"/>
    <lineage>
        <taxon>Bacteria</taxon>
        <taxon>Bacillati</taxon>
        <taxon>Actinomycetota</taxon>
        <taxon>Actinomycetes</taxon>
        <taxon>Mycobacteriales</taxon>
        <taxon>Gordoniaceae</taxon>
        <taxon>Gordonia</taxon>
    </lineage>
</organism>
<keyword evidence="2" id="KW-0732">Signal</keyword>
<accession>A0ABP6LE75</accession>
<gene>
    <name evidence="3" type="ORF">GCM10010528_16460</name>
</gene>
<feature type="chain" id="PRO_5046846986" evidence="2">
    <location>
        <begin position="24"/>
        <end position="163"/>
    </location>
</feature>
<dbReference type="RefSeq" id="WP_290713664.1">
    <property type="nucleotide sequence ID" value="NZ_BAAAVS010000023.1"/>
</dbReference>
<comment type="caution">
    <text evidence="3">The sequence shown here is derived from an EMBL/GenBank/DDBJ whole genome shotgun (WGS) entry which is preliminary data.</text>
</comment>
<evidence type="ECO:0000256" key="2">
    <source>
        <dbReference type="SAM" id="SignalP"/>
    </source>
</evidence>
<name>A0ABP6LE75_9ACTN</name>
<evidence type="ECO:0000256" key="1">
    <source>
        <dbReference type="SAM" id="MobiDB-lite"/>
    </source>
</evidence>
<evidence type="ECO:0000313" key="4">
    <source>
        <dbReference type="Proteomes" id="UP001501035"/>
    </source>
</evidence>
<dbReference type="EMBL" id="BAAAVS010000023">
    <property type="protein sequence ID" value="GAA3036497.1"/>
    <property type="molecule type" value="Genomic_DNA"/>
</dbReference>
<dbReference type="Proteomes" id="UP001501035">
    <property type="component" value="Unassembled WGS sequence"/>
</dbReference>
<feature type="signal peptide" evidence="2">
    <location>
        <begin position="1"/>
        <end position="23"/>
    </location>
</feature>
<evidence type="ECO:0000313" key="3">
    <source>
        <dbReference type="EMBL" id="GAA3036497.1"/>
    </source>
</evidence>
<keyword evidence="4" id="KW-1185">Reference proteome</keyword>
<feature type="compositionally biased region" description="Low complexity" evidence="1">
    <location>
        <begin position="135"/>
        <end position="163"/>
    </location>
</feature>